<protein>
    <recommendedName>
        <fullName evidence="11">C4-dicarboxylate transporter/malic acid transport protein</fullName>
    </recommendedName>
</protein>
<evidence type="ECO:0000256" key="1">
    <source>
        <dbReference type="ARBA" id="ARBA00004651"/>
    </source>
</evidence>
<accession>A0A1E4RX34</accession>
<name>A0A1E4RX34_CYBJN</name>
<comment type="subcellular location">
    <subcellularLocation>
        <location evidence="1">Cell membrane</location>
        <topology evidence="1">Multi-pass membrane protein</topology>
    </subcellularLocation>
</comment>
<evidence type="ECO:0000256" key="7">
    <source>
        <dbReference type="ARBA" id="ARBA00023136"/>
    </source>
</evidence>
<reference evidence="9 10" key="1">
    <citation type="journal article" date="2016" name="Proc. Natl. Acad. Sci. U.S.A.">
        <title>Comparative genomics of biotechnologically important yeasts.</title>
        <authorList>
            <person name="Riley R."/>
            <person name="Haridas S."/>
            <person name="Wolfe K.H."/>
            <person name="Lopes M.R."/>
            <person name="Hittinger C.T."/>
            <person name="Goeker M."/>
            <person name="Salamov A.A."/>
            <person name="Wisecaver J.H."/>
            <person name="Long T.M."/>
            <person name="Calvey C.H."/>
            <person name="Aerts A.L."/>
            <person name="Barry K.W."/>
            <person name="Choi C."/>
            <person name="Clum A."/>
            <person name="Coughlan A.Y."/>
            <person name="Deshpande S."/>
            <person name="Douglass A.P."/>
            <person name="Hanson S.J."/>
            <person name="Klenk H.-P."/>
            <person name="LaButti K.M."/>
            <person name="Lapidus A."/>
            <person name="Lindquist E.A."/>
            <person name="Lipzen A.M."/>
            <person name="Meier-Kolthoff J.P."/>
            <person name="Ohm R.A."/>
            <person name="Otillar R.P."/>
            <person name="Pangilinan J.L."/>
            <person name="Peng Y."/>
            <person name="Rokas A."/>
            <person name="Rosa C.A."/>
            <person name="Scheuner C."/>
            <person name="Sibirny A.A."/>
            <person name="Slot J.C."/>
            <person name="Stielow J.B."/>
            <person name="Sun H."/>
            <person name="Kurtzman C.P."/>
            <person name="Blackwell M."/>
            <person name="Grigoriev I.V."/>
            <person name="Jeffries T.W."/>
        </authorList>
    </citation>
    <scope>NUCLEOTIDE SEQUENCE [LARGE SCALE GENOMIC DNA]</scope>
    <source>
        <strain evidence="10">ATCC 18201 / CBS 1600 / BCRC 20928 / JCM 3617 / NBRC 0987 / NRRL Y-1542</strain>
    </source>
</reference>
<keyword evidence="3" id="KW-0813">Transport</keyword>
<feature type="transmembrane region" description="Helical" evidence="8">
    <location>
        <begin position="67"/>
        <end position="88"/>
    </location>
</feature>
<keyword evidence="5 8" id="KW-0812">Transmembrane</keyword>
<evidence type="ECO:0000256" key="2">
    <source>
        <dbReference type="ARBA" id="ARBA00008566"/>
    </source>
</evidence>
<dbReference type="InterPro" id="IPR051629">
    <property type="entry name" value="Sulfite_efflux_TDT"/>
</dbReference>
<feature type="transmembrane region" description="Helical" evidence="8">
    <location>
        <begin position="108"/>
        <end position="128"/>
    </location>
</feature>
<keyword evidence="4" id="KW-1003">Cell membrane</keyword>
<dbReference type="GeneID" id="30987322"/>
<evidence type="ECO:0000256" key="8">
    <source>
        <dbReference type="SAM" id="Phobius"/>
    </source>
</evidence>
<dbReference type="Proteomes" id="UP000094389">
    <property type="component" value="Unassembled WGS sequence"/>
</dbReference>
<evidence type="ECO:0000256" key="6">
    <source>
        <dbReference type="ARBA" id="ARBA00022989"/>
    </source>
</evidence>
<feature type="transmembrane region" description="Helical" evidence="8">
    <location>
        <begin position="346"/>
        <end position="370"/>
    </location>
</feature>
<evidence type="ECO:0000256" key="5">
    <source>
        <dbReference type="ARBA" id="ARBA00022692"/>
    </source>
</evidence>
<organism evidence="9 10">
    <name type="scientific">Cyberlindnera jadinii (strain ATCC 18201 / CBS 1600 / BCRC 20928 / JCM 3617 / NBRC 0987 / NRRL Y-1542)</name>
    <name type="common">Torula yeast</name>
    <name type="synonym">Candida utilis</name>
    <dbReference type="NCBI Taxonomy" id="983966"/>
    <lineage>
        <taxon>Eukaryota</taxon>
        <taxon>Fungi</taxon>
        <taxon>Dikarya</taxon>
        <taxon>Ascomycota</taxon>
        <taxon>Saccharomycotina</taxon>
        <taxon>Saccharomycetes</taxon>
        <taxon>Phaffomycetales</taxon>
        <taxon>Phaffomycetaceae</taxon>
        <taxon>Cyberlindnera</taxon>
    </lineage>
</organism>
<evidence type="ECO:0008006" key="11">
    <source>
        <dbReference type="Google" id="ProtNLM"/>
    </source>
</evidence>
<dbReference type="PANTHER" id="PTHR31686:SF1">
    <property type="entry name" value="SULFITE EFFLUX PUMP SSU1"/>
    <property type="match status" value="1"/>
</dbReference>
<dbReference type="GO" id="GO:0005886">
    <property type="term" value="C:plasma membrane"/>
    <property type="evidence" value="ECO:0007669"/>
    <property type="project" value="UniProtKB-SubCell"/>
</dbReference>
<gene>
    <name evidence="9" type="ORF">CYBJADRAFT_130575</name>
</gene>
<feature type="transmembrane region" description="Helical" evidence="8">
    <location>
        <begin position="135"/>
        <end position="159"/>
    </location>
</feature>
<dbReference type="InterPro" id="IPR038665">
    <property type="entry name" value="Voltage-dep_anion_channel_sf"/>
</dbReference>
<feature type="transmembrane region" description="Helical" evidence="8">
    <location>
        <begin position="204"/>
        <end position="227"/>
    </location>
</feature>
<proteinExistence type="inferred from homology"/>
<dbReference type="Pfam" id="PF03595">
    <property type="entry name" value="SLAC1"/>
    <property type="match status" value="1"/>
</dbReference>
<dbReference type="InterPro" id="IPR004695">
    <property type="entry name" value="SLAC1/Mae1/Ssu1/TehA"/>
</dbReference>
<dbReference type="PANTHER" id="PTHR31686">
    <property type="match status" value="1"/>
</dbReference>
<keyword evidence="7 8" id="KW-0472">Membrane</keyword>
<sequence>MTSDENDSCSETVILSLEEEKGQQQRKTIFDACREPFRAPWFITIMGTGMASTILLNFAYPSHWLKICGHVMFGFCSLCLLMTMLHFVNTLIRYPDMRSEFTFHPSNAPFMGCLAMGFSSWVIALHSICDGRAPIFFYVLWWISNIASLYTAWVIPFFFMQRSTVKISELSVTLLLPLVSLTVTASCGGNIVPSLPESLKLSTTILCFLLWANAMTVSFIFLTIYTYRLLFYRFPAKGAIFTSFIPIGFLGQGAFAVQLCGVNFYNYTLETQVDDAQVAQLLHWVCVLAALFLESAGFFLTFFAFASVLSYGKHKFHYGFWAMTFPLGTMHHATRVTGELTGWTTFSVIASIYGAMSVLWTILCLCGSTYDVYTWFFPPNSERN</sequence>
<evidence type="ECO:0000256" key="4">
    <source>
        <dbReference type="ARBA" id="ARBA00022475"/>
    </source>
</evidence>
<feature type="transmembrane region" description="Helical" evidence="8">
    <location>
        <begin position="171"/>
        <end position="192"/>
    </location>
</feature>
<dbReference type="RefSeq" id="XP_020068891.1">
    <property type="nucleotide sequence ID" value="XM_020212926.1"/>
</dbReference>
<dbReference type="GO" id="GO:0000319">
    <property type="term" value="F:sulfite transmembrane transporter activity"/>
    <property type="evidence" value="ECO:0007669"/>
    <property type="project" value="TreeGrafter"/>
</dbReference>
<dbReference type="EMBL" id="KV453937">
    <property type="protein sequence ID" value="ODV71852.1"/>
    <property type="molecule type" value="Genomic_DNA"/>
</dbReference>
<keyword evidence="6 8" id="KW-1133">Transmembrane helix</keyword>
<feature type="transmembrane region" description="Helical" evidence="8">
    <location>
        <begin position="41"/>
        <end position="60"/>
    </location>
</feature>
<feature type="transmembrane region" description="Helical" evidence="8">
    <location>
        <begin position="239"/>
        <end position="260"/>
    </location>
</feature>
<feature type="transmembrane region" description="Helical" evidence="8">
    <location>
        <begin position="281"/>
        <end position="306"/>
    </location>
</feature>
<comment type="similarity">
    <text evidence="2">Belongs to the tellurite-resistance/dicarboxylate transporter (TDT) family.</text>
</comment>
<dbReference type="STRING" id="983966.A0A1E4RX34"/>
<dbReference type="OMA" id="LGPNWYA"/>
<evidence type="ECO:0000313" key="9">
    <source>
        <dbReference type="EMBL" id="ODV71852.1"/>
    </source>
</evidence>
<keyword evidence="10" id="KW-1185">Reference proteome</keyword>
<dbReference type="OrthoDB" id="1099at2759"/>
<dbReference type="Gene3D" id="1.50.10.150">
    <property type="entry name" value="Voltage-dependent anion channel"/>
    <property type="match status" value="1"/>
</dbReference>
<evidence type="ECO:0000313" key="10">
    <source>
        <dbReference type="Proteomes" id="UP000094389"/>
    </source>
</evidence>
<evidence type="ECO:0000256" key="3">
    <source>
        <dbReference type="ARBA" id="ARBA00022448"/>
    </source>
</evidence>
<dbReference type="AlphaFoldDB" id="A0A1E4RX34"/>